<name>A0ABT7VPV9_9LACO</name>
<reference evidence="1" key="1">
    <citation type="submission" date="2023-06" db="EMBL/GenBank/DDBJ databases">
        <title>Identification and characterization of horizontal gene transfer across gut microbiota members of farm animals based on homology search.</title>
        <authorList>
            <person name="Schwarzerova J."/>
            <person name="Nykrynova M."/>
            <person name="Jureckova K."/>
            <person name="Cejkova D."/>
            <person name="Rychlik I."/>
        </authorList>
    </citation>
    <scope>NUCLEOTIDE SEQUENCE</scope>
    <source>
        <strain evidence="1">105_WCHN</strain>
    </source>
</reference>
<dbReference type="RefSeq" id="WP_289561516.1">
    <property type="nucleotide sequence ID" value="NZ_JAUDEO010000127.1"/>
</dbReference>
<comment type="caution">
    <text evidence="1">The sequence shown here is derived from an EMBL/GenBank/DDBJ whole genome shotgun (WGS) entry which is preliminary data.</text>
</comment>
<gene>
    <name evidence="1" type="ORF">QUW46_09420</name>
</gene>
<protein>
    <submittedName>
        <fullName evidence="1">Uncharacterized protein</fullName>
    </submittedName>
</protein>
<evidence type="ECO:0000313" key="2">
    <source>
        <dbReference type="Proteomes" id="UP001529423"/>
    </source>
</evidence>
<proteinExistence type="predicted"/>
<organism evidence="1 2">
    <name type="scientific">Limosilactobacillus panis</name>
    <dbReference type="NCBI Taxonomy" id="47493"/>
    <lineage>
        <taxon>Bacteria</taxon>
        <taxon>Bacillati</taxon>
        <taxon>Bacillota</taxon>
        <taxon>Bacilli</taxon>
        <taxon>Lactobacillales</taxon>
        <taxon>Lactobacillaceae</taxon>
        <taxon>Limosilactobacillus</taxon>
    </lineage>
</organism>
<evidence type="ECO:0000313" key="1">
    <source>
        <dbReference type="EMBL" id="MDM8334765.1"/>
    </source>
</evidence>
<sequence>QTISEVVEEVDEDLQLQSNFKLTTGELKILKNNGILFLPTDRIKSYAAEIRNYLQNTDITDRVWTMYKATDISNKRLGFYAIALTIDTNLLDKD</sequence>
<keyword evidence="2" id="KW-1185">Reference proteome</keyword>
<dbReference type="EMBL" id="JAUDEO010000127">
    <property type="protein sequence ID" value="MDM8334765.1"/>
    <property type="molecule type" value="Genomic_DNA"/>
</dbReference>
<dbReference type="Proteomes" id="UP001529423">
    <property type="component" value="Unassembled WGS sequence"/>
</dbReference>
<reference evidence="1" key="2">
    <citation type="submission" date="2023-06" db="EMBL/GenBank/DDBJ databases">
        <authorList>
            <person name="Zeman M."/>
            <person name="Kubasova T."/>
            <person name="Jahodarova E."/>
            <person name="Nykrynova M."/>
            <person name="Rychlik I."/>
        </authorList>
    </citation>
    <scope>NUCLEOTIDE SEQUENCE</scope>
    <source>
        <strain evidence="1">105_WCHN</strain>
    </source>
</reference>
<accession>A0ABT7VPV9</accession>
<feature type="non-terminal residue" evidence="1">
    <location>
        <position position="1"/>
    </location>
</feature>